<dbReference type="Proteomes" id="UP000242525">
    <property type="component" value="Unassembled WGS sequence"/>
</dbReference>
<protein>
    <submittedName>
        <fullName evidence="2">Uncharacterized protein</fullName>
    </submittedName>
</protein>
<keyword evidence="3" id="KW-1185">Reference proteome</keyword>
<dbReference type="OrthoDB" id="10372331at2759"/>
<gene>
    <name evidence="2" type="ORF">BN980_GECA16s02210g</name>
</gene>
<feature type="transmembrane region" description="Helical" evidence="1">
    <location>
        <begin position="88"/>
        <end position="121"/>
    </location>
</feature>
<comment type="caution">
    <text evidence="2">The sequence shown here is derived from an EMBL/GenBank/DDBJ whole genome shotgun (WGS) entry which is preliminary data.</text>
</comment>
<organism evidence="2 3">
    <name type="scientific">Geotrichum candidum</name>
    <name type="common">Oospora lactis</name>
    <name type="synonym">Dipodascus geotrichum</name>
    <dbReference type="NCBI Taxonomy" id="1173061"/>
    <lineage>
        <taxon>Eukaryota</taxon>
        <taxon>Fungi</taxon>
        <taxon>Dikarya</taxon>
        <taxon>Ascomycota</taxon>
        <taxon>Saccharomycotina</taxon>
        <taxon>Dipodascomycetes</taxon>
        <taxon>Dipodascales</taxon>
        <taxon>Dipodascaceae</taxon>
        <taxon>Geotrichum</taxon>
    </lineage>
</organism>
<reference evidence="2" key="1">
    <citation type="submission" date="2014-03" db="EMBL/GenBank/DDBJ databases">
        <authorList>
            <person name="Casaregola S."/>
        </authorList>
    </citation>
    <scope>NUCLEOTIDE SEQUENCE [LARGE SCALE GENOMIC DNA]</scope>
    <source>
        <strain evidence="2">CLIB 918</strain>
    </source>
</reference>
<keyword evidence="1" id="KW-0472">Membrane</keyword>
<accession>A0A0J9XH37</accession>
<evidence type="ECO:0000313" key="2">
    <source>
        <dbReference type="EMBL" id="CDO56738.1"/>
    </source>
</evidence>
<evidence type="ECO:0000256" key="1">
    <source>
        <dbReference type="SAM" id="Phobius"/>
    </source>
</evidence>
<keyword evidence="1" id="KW-1133">Transmembrane helix</keyword>
<proteinExistence type="predicted"/>
<dbReference type="EMBL" id="CCBN010000016">
    <property type="protein sequence ID" value="CDO56738.1"/>
    <property type="molecule type" value="Genomic_DNA"/>
</dbReference>
<dbReference type="AlphaFoldDB" id="A0A0J9XH37"/>
<name>A0A0J9XH37_GEOCN</name>
<evidence type="ECO:0000313" key="3">
    <source>
        <dbReference type="Proteomes" id="UP000242525"/>
    </source>
</evidence>
<keyword evidence="1" id="KW-0812">Transmembrane</keyword>
<sequence length="304" mass="33719">MSALIKDLRLLRQPISSSRLVSACGIRSYTRIAARPLLTPLAYINAARQPLPHLGLAHHRPAGQLRWRSTSPPGSSFFTNLPGPIRTILPVMATAGLLFFVAAPALLVFLPPVVLGALFLLRRARRQRAALFEKRWNDMASYHLTYQSDQAALNEQDTLKRLVMRRVAEAIQDNENGIAKRLGFIVPSTLRNPNNEQEVQAQFQRSHLALGDIRSIEEDWRVSAQGIAQGMTVYTLALVDKNRDGLKVADVDIVVKARLGNGNRRTKDVRIEVNPAVGIGSQRFVLEGATGDGEGEIIDIKKRR</sequence>